<sequence length="302" mass="34047">MIFPVVGKGTANLEAHISIIQTIMSTRQLRQGDPGRFEDRMQGTMDGKTTTRTGIKIRGWGLDLGRGVHKREIVRRPRDFFEERECHLLSAVMAQVGSAQGPLPVKPNGGVALPPSPERIQEEFDAGVWYTISVWPDLILAIQNNWGGPNGADKRDWFAGALSSLFTDDPSTDADDVEFRLLDVMNVDFDVNVQDDSEVEIAAAIVKLWKQTREGDFSGVEEARASWERRSRSGRAEVRFVQQRDGENEEVEWDSEDDEEEEDEDDDDVEMDDAPSLVPVREKQEPEVDEDGFTKVVGRKKR</sequence>
<dbReference type="STRING" id="331657.A0A4V5NHL2"/>
<evidence type="ECO:0008006" key="6">
    <source>
        <dbReference type="Google" id="ProtNLM"/>
    </source>
</evidence>
<evidence type="ECO:0000256" key="1">
    <source>
        <dbReference type="ARBA" id="ARBA00006524"/>
    </source>
</evidence>
<evidence type="ECO:0000313" key="5">
    <source>
        <dbReference type="Proteomes" id="UP000308768"/>
    </source>
</evidence>
<feature type="region of interest" description="Disordered" evidence="3">
    <location>
        <begin position="238"/>
        <end position="302"/>
    </location>
</feature>
<dbReference type="Pfam" id="PF10273">
    <property type="entry name" value="WGG"/>
    <property type="match status" value="1"/>
</dbReference>
<evidence type="ECO:0000256" key="3">
    <source>
        <dbReference type="SAM" id="MobiDB-lite"/>
    </source>
</evidence>
<proteinExistence type="inferred from homology"/>
<gene>
    <name evidence="4" type="ORF">B0A49_01095</name>
</gene>
<reference evidence="4 5" key="1">
    <citation type="submission" date="2017-03" db="EMBL/GenBank/DDBJ databases">
        <title>Genomes of endolithic fungi from Antarctica.</title>
        <authorList>
            <person name="Coleine C."/>
            <person name="Masonjones S."/>
            <person name="Stajich J.E."/>
        </authorList>
    </citation>
    <scope>NUCLEOTIDE SEQUENCE [LARGE SCALE GENOMIC DNA]</scope>
    <source>
        <strain evidence="4 5">CCFEE 5187</strain>
    </source>
</reference>
<dbReference type="AlphaFoldDB" id="A0A4V5NHL2"/>
<keyword evidence="5" id="KW-1185">Reference proteome</keyword>
<evidence type="ECO:0000256" key="2">
    <source>
        <dbReference type="ARBA" id="ARBA00022552"/>
    </source>
</evidence>
<dbReference type="InterPro" id="IPR019398">
    <property type="entry name" value="Pre-rRNA_process_TSR2"/>
</dbReference>
<evidence type="ECO:0000313" key="4">
    <source>
        <dbReference type="EMBL" id="TKA79529.1"/>
    </source>
</evidence>
<dbReference type="PANTHER" id="PTHR21250">
    <property type="entry name" value="PRE-RRNA-PROCESSING PROTEIN TSR2 HOMOLOG"/>
    <property type="match status" value="1"/>
</dbReference>
<protein>
    <recommendedName>
        <fullName evidence="6">Pre-rRNA-processing protein TSR2</fullName>
    </recommendedName>
</protein>
<dbReference type="Proteomes" id="UP000308768">
    <property type="component" value="Unassembled WGS sequence"/>
</dbReference>
<accession>A0A4V5NHL2</accession>
<comment type="caution">
    <text evidence="4">The sequence shown here is derived from an EMBL/GenBank/DDBJ whole genome shotgun (WGS) entry which is preliminary data.</text>
</comment>
<dbReference type="GO" id="GO:0006364">
    <property type="term" value="P:rRNA processing"/>
    <property type="evidence" value="ECO:0007669"/>
    <property type="project" value="UniProtKB-KW"/>
</dbReference>
<dbReference type="OrthoDB" id="263560at2759"/>
<name>A0A4V5NHL2_9PEZI</name>
<comment type="similarity">
    <text evidence="1">Belongs to the TSR2 family.</text>
</comment>
<organism evidence="4 5">
    <name type="scientific">Cryomyces minteri</name>
    <dbReference type="NCBI Taxonomy" id="331657"/>
    <lineage>
        <taxon>Eukaryota</taxon>
        <taxon>Fungi</taxon>
        <taxon>Dikarya</taxon>
        <taxon>Ascomycota</taxon>
        <taxon>Pezizomycotina</taxon>
        <taxon>Dothideomycetes</taxon>
        <taxon>Dothideomycetes incertae sedis</taxon>
        <taxon>Cryomyces</taxon>
    </lineage>
</organism>
<feature type="region of interest" description="Disordered" evidence="3">
    <location>
        <begin position="30"/>
        <end position="50"/>
    </location>
</feature>
<feature type="compositionally biased region" description="Acidic residues" evidence="3">
    <location>
        <begin position="247"/>
        <end position="273"/>
    </location>
</feature>
<dbReference type="EMBL" id="NAJN01000095">
    <property type="protein sequence ID" value="TKA79529.1"/>
    <property type="molecule type" value="Genomic_DNA"/>
</dbReference>
<keyword evidence="2" id="KW-0698">rRNA processing</keyword>